<proteinExistence type="inferred from homology"/>
<dbReference type="GO" id="GO:0015501">
    <property type="term" value="F:glutamate:sodium symporter activity"/>
    <property type="evidence" value="ECO:0007669"/>
    <property type="project" value="UniProtKB-UniRule"/>
</dbReference>
<name>A0A1X9NFD9_9GAMM</name>
<feature type="transmembrane region" description="Helical" evidence="1">
    <location>
        <begin position="38"/>
        <end position="59"/>
    </location>
</feature>
<keyword evidence="1" id="KW-0769">Symport</keyword>
<feature type="transmembrane region" description="Helical" evidence="1">
    <location>
        <begin position="128"/>
        <end position="147"/>
    </location>
</feature>
<keyword evidence="1" id="KW-1003">Cell membrane</keyword>
<keyword evidence="1" id="KW-0029">Amino-acid transport</keyword>
<dbReference type="HAMAP" id="MF_02062">
    <property type="entry name" value="GltS"/>
    <property type="match status" value="1"/>
</dbReference>
<dbReference type="AlphaFoldDB" id="A0A1X9NFD9"/>
<reference evidence="3 4" key="1">
    <citation type="submission" date="2016-11" db="EMBL/GenBank/DDBJ databases">
        <title>Trade-off between light-utilization and light-protection in marine flavobacteria.</title>
        <authorList>
            <person name="Kumagai Y."/>
        </authorList>
    </citation>
    <scope>NUCLEOTIDE SEQUENCE [LARGE SCALE GENOMIC DNA]</scope>
    <source>
        <strain evidence="3 4">NBRC 107125</strain>
    </source>
</reference>
<keyword evidence="1" id="KW-1133">Transmembrane helix</keyword>
<feature type="transmembrane region" description="Helical" evidence="1">
    <location>
        <begin position="6"/>
        <end position="26"/>
    </location>
</feature>
<dbReference type="GO" id="GO:0015813">
    <property type="term" value="P:L-glutamate transmembrane transport"/>
    <property type="evidence" value="ECO:0007669"/>
    <property type="project" value="UniProtKB-UniRule"/>
</dbReference>
<sequence>MEQQYLVEGANLVIASVLLLATGRYLNTKIDLLSRLNIPMAVTGGLLCSSLLTILYLYFNIRVDFDLELRNLLLLTFFSTIGLSAKLSVMASGGRTLVLLLCFAIVLLIFQDIAGIGIALAFDVNPAYGLFAGSISFAGGHGTSIAWGTAAEEAGLAGAGTLGIACATFGLVAGGLIGGPMGGYMIKKHGLASQHTVPQHYESIAEAADEDPEYPLENAFSTLLVLALCVGLGHNLNDWLIIQGVALPQFLTAMLIGIVITNIIDYCKFNLHTHSINRSGEISLHLFLAMSLMSVQLWTLANSIGLLLLVLIVQMMIIVLLAVYVVFRFVGKDYDAAIIASGFMGLGLGATPVAMANMQALTARYGPSTKAFIVVPMIGAFFIDLSNAVVINLFSSLPMMGDGF</sequence>
<keyword evidence="1" id="KW-0812">Transmembrane</keyword>
<dbReference type="Proteomes" id="UP000193450">
    <property type="component" value="Chromosome"/>
</dbReference>
<accession>A0A1X9NFD9</accession>
<evidence type="ECO:0000313" key="4">
    <source>
        <dbReference type="Proteomes" id="UP000193450"/>
    </source>
</evidence>
<dbReference type="STRING" id="716816.BST96_17555"/>
<feature type="transmembrane region" description="Helical" evidence="1">
    <location>
        <begin position="306"/>
        <end position="327"/>
    </location>
</feature>
<feature type="transmembrane region" description="Helical" evidence="1">
    <location>
        <begin position="96"/>
        <end position="122"/>
    </location>
</feature>
<dbReference type="GO" id="GO:0005886">
    <property type="term" value="C:plasma membrane"/>
    <property type="evidence" value="ECO:0007669"/>
    <property type="project" value="UniProtKB-SubCell"/>
</dbReference>
<comment type="subcellular location">
    <subcellularLocation>
        <location evidence="1">Cell inner membrane</location>
        <topology evidence="1">Multi-pass membrane protein</topology>
    </subcellularLocation>
</comment>
<dbReference type="RefSeq" id="WP_085759946.1">
    <property type="nucleotide sequence ID" value="NZ_CP019343.1"/>
</dbReference>
<comment type="function">
    <text evidence="1">Catalyzes the sodium-dependent transport of glutamate.</text>
</comment>
<comment type="similarity">
    <text evidence="1">Belongs to the glutamate:Na(+) symporter (ESS) (TC 2.A.27) family.</text>
</comment>
<dbReference type="PANTHER" id="PTHR36178">
    <property type="entry name" value="SLR0625 PROTEIN"/>
    <property type="match status" value="1"/>
</dbReference>
<feature type="transmembrane region" description="Helical" evidence="1">
    <location>
        <begin position="371"/>
        <end position="394"/>
    </location>
</feature>
<dbReference type="OrthoDB" id="4921038at2"/>
<feature type="transmembrane region" description="Helical" evidence="1">
    <location>
        <begin position="240"/>
        <end position="261"/>
    </location>
</feature>
<dbReference type="InterPro" id="IPR004445">
    <property type="entry name" value="GltS"/>
</dbReference>
<dbReference type="Pfam" id="PF03616">
    <property type="entry name" value="Glt_symporter"/>
    <property type="match status" value="1"/>
</dbReference>
<keyword evidence="1" id="KW-0406">Ion transport</keyword>
<evidence type="ECO:0000313" key="3">
    <source>
        <dbReference type="EMBL" id="ARN75754.1"/>
    </source>
</evidence>
<dbReference type="EMBL" id="CP019343">
    <property type="protein sequence ID" value="ARN75754.1"/>
    <property type="molecule type" value="Genomic_DNA"/>
</dbReference>
<dbReference type="KEGG" id="osg:BST96_17555"/>
<gene>
    <name evidence="1" type="primary">gltS</name>
    <name evidence="3" type="ORF">BST96_17555</name>
</gene>
<keyword evidence="1" id="KW-0997">Cell inner membrane</keyword>
<protein>
    <recommendedName>
        <fullName evidence="1 2">Sodium/glutamate symporter</fullName>
    </recommendedName>
</protein>
<keyword evidence="1" id="KW-0739">Sodium transport</keyword>
<evidence type="ECO:0000256" key="2">
    <source>
        <dbReference type="NCBIfam" id="TIGR00210"/>
    </source>
</evidence>
<feature type="transmembrane region" description="Helical" evidence="1">
    <location>
        <begin position="334"/>
        <end position="351"/>
    </location>
</feature>
<feature type="transmembrane region" description="Helical" evidence="1">
    <location>
        <begin position="71"/>
        <end position="89"/>
    </location>
</feature>
<feature type="transmembrane region" description="Helical" evidence="1">
    <location>
        <begin position="282"/>
        <end position="300"/>
    </location>
</feature>
<keyword evidence="1" id="KW-0813">Transport</keyword>
<organism evidence="3 4">
    <name type="scientific">Oceanicoccus sagamiensis</name>
    <dbReference type="NCBI Taxonomy" id="716816"/>
    <lineage>
        <taxon>Bacteria</taxon>
        <taxon>Pseudomonadati</taxon>
        <taxon>Pseudomonadota</taxon>
        <taxon>Gammaproteobacteria</taxon>
        <taxon>Cellvibrionales</taxon>
        <taxon>Spongiibacteraceae</taxon>
        <taxon>Oceanicoccus</taxon>
    </lineage>
</organism>
<keyword evidence="4" id="KW-1185">Reference proteome</keyword>
<keyword evidence="1" id="KW-0915">Sodium</keyword>
<dbReference type="NCBIfam" id="TIGR00210">
    <property type="entry name" value="gltS"/>
    <property type="match status" value="1"/>
</dbReference>
<evidence type="ECO:0000256" key="1">
    <source>
        <dbReference type="HAMAP-Rule" id="MF_02062"/>
    </source>
</evidence>
<dbReference type="PANTHER" id="PTHR36178:SF1">
    <property type="entry name" value="SODIUM_GLUTAMATE SYMPORTER"/>
    <property type="match status" value="1"/>
</dbReference>
<keyword evidence="1" id="KW-0472">Membrane</keyword>
<feature type="transmembrane region" description="Helical" evidence="1">
    <location>
        <begin position="154"/>
        <end position="177"/>
    </location>
</feature>